<gene>
    <name evidence="1" type="ORF">NC653_035505</name>
</gene>
<evidence type="ECO:0000313" key="2">
    <source>
        <dbReference type="Proteomes" id="UP001164929"/>
    </source>
</evidence>
<name>A0AAD6LQA5_9ROSI</name>
<evidence type="ECO:0000313" key="1">
    <source>
        <dbReference type="EMBL" id="KAJ6971253.1"/>
    </source>
</evidence>
<protein>
    <submittedName>
        <fullName evidence="1">Uncharacterized protein</fullName>
    </submittedName>
</protein>
<dbReference type="EMBL" id="JAQIZT010000015">
    <property type="protein sequence ID" value="KAJ6971253.1"/>
    <property type="molecule type" value="Genomic_DNA"/>
</dbReference>
<reference evidence="1" key="1">
    <citation type="journal article" date="2023" name="Mol. Ecol. Resour.">
        <title>Chromosome-level genome assembly of a triploid poplar Populus alba 'Berolinensis'.</title>
        <authorList>
            <person name="Chen S."/>
            <person name="Yu Y."/>
            <person name="Wang X."/>
            <person name="Wang S."/>
            <person name="Zhang T."/>
            <person name="Zhou Y."/>
            <person name="He R."/>
            <person name="Meng N."/>
            <person name="Wang Y."/>
            <person name="Liu W."/>
            <person name="Liu Z."/>
            <person name="Liu J."/>
            <person name="Guo Q."/>
            <person name="Huang H."/>
            <person name="Sederoff R.R."/>
            <person name="Wang G."/>
            <person name="Qu G."/>
            <person name="Chen S."/>
        </authorList>
    </citation>
    <scope>NUCLEOTIDE SEQUENCE</scope>
    <source>
        <strain evidence="1">SC-2020</strain>
    </source>
</reference>
<dbReference type="Proteomes" id="UP001164929">
    <property type="component" value="Chromosome 15"/>
</dbReference>
<dbReference type="AlphaFoldDB" id="A0AAD6LQA5"/>
<keyword evidence="2" id="KW-1185">Reference proteome</keyword>
<comment type="caution">
    <text evidence="1">The sequence shown here is derived from an EMBL/GenBank/DDBJ whole genome shotgun (WGS) entry which is preliminary data.</text>
</comment>
<accession>A0AAD6LQA5</accession>
<proteinExistence type="predicted"/>
<organism evidence="1 2">
    <name type="scientific">Populus alba x Populus x berolinensis</name>
    <dbReference type="NCBI Taxonomy" id="444605"/>
    <lineage>
        <taxon>Eukaryota</taxon>
        <taxon>Viridiplantae</taxon>
        <taxon>Streptophyta</taxon>
        <taxon>Embryophyta</taxon>
        <taxon>Tracheophyta</taxon>
        <taxon>Spermatophyta</taxon>
        <taxon>Magnoliopsida</taxon>
        <taxon>eudicotyledons</taxon>
        <taxon>Gunneridae</taxon>
        <taxon>Pentapetalae</taxon>
        <taxon>rosids</taxon>
        <taxon>fabids</taxon>
        <taxon>Malpighiales</taxon>
        <taxon>Salicaceae</taxon>
        <taxon>Saliceae</taxon>
        <taxon>Populus</taxon>
    </lineage>
</organism>
<sequence length="23" mass="2825">MLFWANSHRWKVVRIISIDHKTS</sequence>